<proteinExistence type="predicted"/>
<dbReference type="InterPro" id="IPR027919">
    <property type="entry name" value="DUF4568"/>
</dbReference>
<protein>
    <submittedName>
        <fullName evidence="1">Uncharacterized protein</fullName>
    </submittedName>
</protein>
<reference evidence="1 2" key="1">
    <citation type="journal article" date="2020" name="Nature">
        <title>Six reference-quality genomes reveal evolution of bat adaptations.</title>
        <authorList>
            <person name="Jebb D."/>
            <person name="Huang Z."/>
            <person name="Pippel M."/>
            <person name="Hughes G.M."/>
            <person name="Lavrichenko K."/>
            <person name="Devanna P."/>
            <person name="Winkler S."/>
            <person name="Jermiin L.S."/>
            <person name="Skirmuntt E.C."/>
            <person name="Katzourakis A."/>
            <person name="Burkitt-Gray L."/>
            <person name="Ray D.A."/>
            <person name="Sullivan K.A.M."/>
            <person name="Roscito J.G."/>
            <person name="Kirilenko B.M."/>
            <person name="Davalos L.M."/>
            <person name="Corthals A.P."/>
            <person name="Power M.L."/>
            <person name="Jones G."/>
            <person name="Ransome R.D."/>
            <person name="Dechmann D.K.N."/>
            <person name="Locatelli A.G."/>
            <person name="Puechmaille S.J."/>
            <person name="Fedrigo O."/>
            <person name="Jarvis E.D."/>
            <person name="Hiller M."/>
            <person name="Vernes S.C."/>
            <person name="Myers E.W."/>
            <person name="Teeling E.C."/>
        </authorList>
    </citation>
    <scope>NUCLEOTIDE SEQUENCE [LARGE SCALE GENOMIC DNA]</scope>
    <source>
        <strain evidence="1">Bat1K_MPI-CBG_1</strain>
    </source>
</reference>
<sequence length="279" mass="31866">MEEKRGQSVSISRKSKFQTFGEEVYLTDLLEEQISNLWGRSVSHRSFGVSCPQDCSPTAHLLYQSRFRGCLQVPRAEAALPYCVPLSLRPQQQIQNMVPVDIPKATKACPCPNHHFGGHLPMPRDQAVMPYWVPRVLRTYKKIQNMVPVDIPQATKACPCPGYHFGGRLPVPRDQAVMPYWVPQVVRSYKKVVKRQQSFKDIREPPLDSHFWQNGWQICCNRCFCLKRLRLQAPHQDGPLAQGRGASPQTSLLLLCLGLLASLQDVWRVVAVIRHFWEA</sequence>
<name>A0A834DFD7_9CHIR</name>
<dbReference type="EMBL" id="JABVXQ010000014">
    <property type="protein sequence ID" value="KAF6076732.1"/>
    <property type="molecule type" value="Genomic_DNA"/>
</dbReference>
<comment type="caution">
    <text evidence="1">The sequence shown here is derived from an EMBL/GenBank/DDBJ whole genome shotgun (WGS) entry which is preliminary data.</text>
</comment>
<dbReference type="Pfam" id="PF15132">
    <property type="entry name" value="DUF4568"/>
    <property type="match status" value="1"/>
</dbReference>
<accession>A0A834DFD7</accession>
<organism evidence="1 2">
    <name type="scientific">Phyllostomus discolor</name>
    <name type="common">pale spear-nosed bat</name>
    <dbReference type="NCBI Taxonomy" id="89673"/>
    <lineage>
        <taxon>Eukaryota</taxon>
        <taxon>Metazoa</taxon>
        <taxon>Chordata</taxon>
        <taxon>Craniata</taxon>
        <taxon>Vertebrata</taxon>
        <taxon>Euteleostomi</taxon>
        <taxon>Mammalia</taxon>
        <taxon>Eutheria</taxon>
        <taxon>Laurasiatheria</taxon>
        <taxon>Chiroptera</taxon>
        <taxon>Yangochiroptera</taxon>
        <taxon>Phyllostomidae</taxon>
        <taxon>Phyllostominae</taxon>
        <taxon>Phyllostomus</taxon>
    </lineage>
</organism>
<gene>
    <name evidence="1" type="ORF">HJG60_001699</name>
</gene>
<evidence type="ECO:0000313" key="1">
    <source>
        <dbReference type="EMBL" id="KAF6076732.1"/>
    </source>
</evidence>
<dbReference type="PANTHER" id="PTHR14693">
    <property type="entry name" value="RIKEN CDNA 1700018B08"/>
    <property type="match status" value="1"/>
</dbReference>
<dbReference type="AlphaFoldDB" id="A0A834DFD7"/>
<evidence type="ECO:0000313" key="2">
    <source>
        <dbReference type="Proteomes" id="UP000664940"/>
    </source>
</evidence>
<dbReference type="Proteomes" id="UP000664940">
    <property type="component" value="Unassembled WGS sequence"/>
</dbReference>
<dbReference type="PANTHER" id="PTHR14693:SF0">
    <property type="entry name" value="RIKEN CDNA 1700018B08 GENE"/>
    <property type="match status" value="1"/>
</dbReference>